<dbReference type="RefSeq" id="WP_085224720.1">
    <property type="nucleotide sequence ID" value="NZ_CADFGO010000003.1"/>
</dbReference>
<dbReference type="PRINTS" id="PR00032">
    <property type="entry name" value="HTHARAC"/>
</dbReference>
<evidence type="ECO:0000256" key="1">
    <source>
        <dbReference type="ARBA" id="ARBA00023015"/>
    </source>
</evidence>
<dbReference type="InterPro" id="IPR009057">
    <property type="entry name" value="Homeodomain-like_sf"/>
</dbReference>
<dbReference type="STRING" id="28094.SAMN06295900_102124"/>
<feature type="domain" description="HTH araC/xylS-type" evidence="4">
    <location>
        <begin position="25"/>
        <end position="123"/>
    </location>
</feature>
<evidence type="ECO:0000256" key="2">
    <source>
        <dbReference type="ARBA" id="ARBA00023125"/>
    </source>
</evidence>
<dbReference type="InterPro" id="IPR020449">
    <property type="entry name" value="Tscrpt_reg_AraC-type_HTH"/>
</dbReference>
<proteinExistence type="predicted"/>
<evidence type="ECO:0000313" key="5">
    <source>
        <dbReference type="EMBL" id="SMF05036.1"/>
    </source>
</evidence>
<dbReference type="AlphaFoldDB" id="A0A1X7CXS8"/>
<dbReference type="GO" id="GO:0003700">
    <property type="term" value="F:DNA-binding transcription factor activity"/>
    <property type="evidence" value="ECO:0007669"/>
    <property type="project" value="InterPro"/>
</dbReference>
<evidence type="ECO:0000259" key="4">
    <source>
        <dbReference type="PROSITE" id="PS01124"/>
    </source>
</evidence>
<gene>
    <name evidence="5" type="ORF">SAMN06295900_102124</name>
</gene>
<evidence type="ECO:0000256" key="3">
    <source>
        <dbReference type="ARBA" id="ARBA00023163"/>
    </source>
</evidence>
<dbReference type="Pfam" id="PF12833">
    <property type="entry name" value="HTH_18"/>
    <property type="match status" value="1"/>
</dbReference>
<dbReference type="PANTHER" id="PTHR46796:SF14">
    <property type="entry name" value="TRANSCRIPTIONAL REGULATORY PROTEIN"/>
    <property type="match status" value="1"/>
</dbReference>
<dbReference type="InterPro" id="IPR018060">
    <property type="entry name" value="HTH_AraC"/>
</dbReference>
<keyword evidence="6" id="KW-1185">Reference proteome</keyword>
<evidence type="ECO:0000313" key="6">
    <source>
        <dbReference type="Proteomes" id="UP000192911"/>
    </source>
</evidence>
<dbReference type="EMBL" id="FXAH01000002">
    <property type="protein sequence ID" value="SMF05036.1"/>
    <property type="molecule type" value="Genomic_DNA"/>
</dbReference>
<sequence length="124" mass="13906">MKIDPEEARCRAAAPSGAQQIPWLSCALRMLQSDLAAELSMADVAASVNQSVAHFFRTFRLSVGQTPHQWRLNVRIAAAQSDLRELPLCTAEIAQKYGFSDQAHFTRIFRRIVGQTPGAWRRTH</sequence>
<keyword evidence="1" id="KW-0805">Transcription regulation</keyword>
<reference evidence="6" key="1">
    <citation type="submission" date="2017-04" db="EMBL/GenBank/DDBJ databases">
        <authorList>
            <person name="Varghese N."/>
            <person name="Submissions S."/>
        </authorList>
    </citation>
    <scope>NUCLEOTIDE SEQUENCE [LARGE SCALE GENOMIC DNA]</scope>
    <source>
        <strain evidence="6">Ballard 720</strain>
    </source>
</reference>
<dbReference type="PANTHER" id="PTHR46796">
    <property type="entry name" value="HTH-TYPE TRANSCRIPTIONAL ACTIVATOR RHAS-RELATED"/>
    <property type="match status" value="1"/>
</dbReference>
<dbReference type="GeneID" id="96997704"/>
<keyword evidence="3" id="KW-0804">Transcription</keyword>
<dbReference type="SMART" id="SM00342">
    <property type="entry name" value="HTH_ARAC"/>
    <property type="match status" value="1"/>
</dbReference>
<name>A0A1X7CXS8_TRICW</name>
<dbReference type="InterPro" id="IPR050204">
    <property type="entry name" value="AraC_XylS_family_regulators"/>
</dbReference>
<dbReference type="PROSITE" id="PS01124">
    <property type="entry name" value="HTH_ARAC_FAMILY_2"/>
    <property type="match status" value="1"/>
</dbReference>
<dbReference type="Gene3D" id="1.10.10.60">
    <property type="entry name" value="Homeodomain-like"/>
    <property type="match status" value="2"/>
</dbReference>
<dbReference type="GO" id="GO:0043565">
    <property type="term" value="F:sequence-specific DNA binding"/>
    <property type="evidence" value="ECO:0007669"/>
    <property type="project" value="InterPro"/>
</dbReference>
<organism evidence="5 6">
    <name type="scientific">Trinickia caryophylli</name>
    <name type="common">Paraburkholderia caryophylli</name>
    <dbReference type="NCBI Taxonomy" id="28094"/>
    <lineage>
        <taxon>Bacteria</taxon>
        <taxon>Pseudomonadati</taxon>
        <taxon>Pseudomonadota</taxon>
        <taxon>Betaproteobacteria</taxon>
        <taxon>Burkholderiales</taxon>
        <taxon>Burkholderiaceae</taxon>
        <taxon>Trinickia</taxon>
    </lineage>
</organism>
<accession>A0A1X7CXS8</accession>
<protein>
    <submittedName>
        <fullName evidence="5">AraC-type DNA-binding protein</fullName>
    </submittedName>
</protein>
<dbReference type="Proteomes" id="UP000192911">
    <property type="component" value="Unassembled WGS sequence"/>
</dbReference>
<dbReference type="OrthoDB" id="9809338at2"/>
<keyword evidence="2 5" id="KW-0238">DNA-binding</keyword>
<dbReference type="SUPFAM" id="SSF46689">
    <property type="entry name" value="Homeodomain-like"/>
    <property type="match status" value="2"/>
</dbReference>